<sequence length="121" mass="13590">MHSSTIIALASVLATGIVHALPQAGVRGDRYARAAENVNIPVEKRGEWDYEPTPHYYPPAADSANIPVEKRGEWDYEPTPHYYPPAADSANIPVEKRGEWDYEPTSHYYCSKTPNTSLRFT</sequence>
<protein>
    <submittedName>
        <fullName evidence="2">Uncharacterized protein</fullName>
    </submittedName>
</protein>
<proteinExistence type="predicted"/>
<evidence type="ECO:0000313" key="2">
    <source>
        <dbReference type="EMBL" id="SMQ48826.1"/>
    </source>
</evidence>
<feature type="chain" id="PRO_5013072853" evidence="1">
    <location>
        <begin position="21"/>
        <end position="121"/>
    </location>
</feature>
<dbReference type="Proteomes" id="UP000215127">
    <property type="component" value="Chromosome 3"/>
</dbReference>
<keyword evidence="3" id="KW-1185">Reference proteome</keyword>
<organism evidence="2 3">
    <name type="scientific">Zymoseptoria tritici (strain ST99CH_3D7)</name>
    <dbReference type="NCBI Taxonomy" id="1276538"/>
    <lineage>
        <taxon>Eukaryota</taxon>
        <taxon>Fungi</taxon>
        <taxon>Dikarya</taxon>
        <taxon>Ascomycota</taxon>
        <taxon>Pezizomycotina</taxon>
        <taxon>Dothideomycetes</taxon>
        <taxon>Dothideomycetidae</taxon>
        <taxon>Mycosphaerellales</taxon>
        <taxon>Mycosphaerellaceae</taxon>
        <taxon>Zymoseptoria</taxon>
    </lineage>
</organism>
<gene>
    <name evidence="2" type="ORF">ZT3D7_G3976</name>
</gene>
<keyword evidence="1" id="KW-0732">Signal</keyword>
<dbReference type="EMBL" id="LT853694">
    <property type="protein sequence ID" value="SMQ48826.1"/>
    <property type="molecule type" value="Genomic_DNA"/>
</dbReference>
<evidence type="ECO:0000256" key="1">
    <source>
        <dbReference type="SAM" id="SignalP"/>
    </source>
</evidence>
<accession>A0A1X7RN44</accession>
<feature type="signal peptide" evidence="1">
    <location>
        <begin position="1"/>
        <end position="20"/>
    </location>
</feature>
<name>A0A1X7RN44_ZYMT9</name>
<dbReference type="AlphaFoldDB" id="A0A1X7RN44"/>
<evidence type="ECO:0000313" key="3">
    <source>
        <dbReference type="Proteomes" id="UP000215127"/>
    </source>
</evidence>
<reference evidence="2 3" key="1">
    <citation type="submission" date="2016-06" db="EMBL/GenBank/DDBJ databases">
        <authorList>
            <person name="Kjaerup R.B."/>
            <person name="Dalgaard T.S."/>
            <person name="Juul-Madsen H.R."/>
        </authorList>
    </citation>
    <scope>NUCLEOTIDE SEQUENCE [LARGE SCALE GENOMIC DNA]</scope>
</reference>